<name>A0A6J6HCF0_9ZZZZ</name>
<accession>A0A6J6HCF0</accession>
<reference evidence="1" key="1">
    <citation type="submission" date="2020-05" db="EMBL/GenBank/DDBJ databases">
        <authorList>
            <person name="Chiriac C."/>
            <person name="Salcher M."/>
            <person name="Ghai R."/>
            <person name="Kavagutti S V."/>
        </authorList>
    </citation>
    <scope>NUCLEOTIDE SEQUENCE</scope>
</reference>
<dbReference type="AlphaFoldDB" id="A0A6J6HCF0"/>
<evidence type="ECO:0000313" key="1">
    <source>
        <dbReference type="EMBL" id="CAB4610560.1"/>
    </source>
</evidence>
<proteinExistence type="predicted"/>
<protein>
    <submittedName>
        <fullName evidence="1">Unannotated protein</fullName>
    </submittedName>
</protein>
<dbReference type="EMBL" id="CAEZUU010000056">
    <property type="protein sequence ID" value="CAB4610560.1"/>
    <property type="molecule type" value="Genomic_DNA"/>
</dbReference>
<organism evidence="1">
    <name type="scientific">freshwater metagenome</name>
    <dbReference type="NCBI Taxonomy" id="449393"/>
    <lineage>
        <taxon>unclassified sequences</taxon>
        <taxon>metagenomes</taxon>
        <taxon>ecological metagenomes</taxon>
    </lineage>
</organism>
<gene>
    <name evidence="1" type="ORF">UFOPK1857_00387</name>
</gene>
<sequence length="37" mass="3934">MHSRSSKVSVIGAGAVGASMAYAIVPRLSRWPSRHPL</sequence>